<dbReference type="Proteomes" id="UP000594638">
    <property type="component" value="Unassembled WGS sequence"/>
</dbReference>
<dbReference type="InterPro" id="IPR002100">
    <property type="entry name" value="TF_MADSbox"/>
</dbReference>
<keyword evidence="8" id="KW-1185">Reference proteome</keyword>
<feature type="domain" description="MADS-box" evidence="6">
    <location>
        <begin position="12"/>
        <end position="72"/>
    </location>
</feature>
<keyword evidence="4" id="KW-0804">Transcription</keyword>
<dbReference type="GO" id="GO:0005634">
    <property type="term" value="C:nucleus"/>
    <property type="evidence" value="ECO:0007669"/>
    <property type="project" value="UniProtKB-SubCell"/>
</dbReference>
<dbReference type="OrthoDB" id="1896642at2759"/>
<dbReference type="FunFam" id="3.40.1810.10:FF:000006">
    <property type="entry name" value="Agamous-like MADS-box protein AGL62"/>
    <property type="match status" value="1"/>
</dbReference>
<comment type="caution">
    <text evidence="7">The sequence shown here is derived from an EMBL/GenBank/DDBJ whole genome shotgun (WGS) entry which is preliminary data.</text>
</comment>
<dbReference type="GO" id="GO:0000978">
    <property type="term" value="F:RNA polymerase II cis-regulatory region sequence-specific DNA binding"/>
    <property type="evidence" value="ECO:0007669"/>
    <property type="project" value="TreeGrafter"/>
</dbReference>
<keyword evidence="2" id="KW-0805">Transcription regulation</keyword>
<name>A0A8S0TID3_OLEEU</name>
<dbReference type="SUPFAM" id="SSF55455">
    <property type="entry name" value="SRF-like"/>
    <property type="match status" value="1"/>
</dbReference>
<dbReference type="PRINTS" id="PR00404">
    <property type="entry name" value="MADSDOMAIN"/>
</dbReference>
<dbReference type="GO" id="GO:0046983">
    <property type="term" value="F:protein dimerization activity"/>
    <property type="evidence" value="ECO:0007669"/>
    <property type="project" value="InterPro"/>
</dbReference>
<evidence type="ECO:0000313" key="8">
    <source>
        <dbReference type="Proteomes" id="UP000594638"/>
    </source>
</evidence>
<protein>
    <submittedName>
        <fullName evidence="7">Agamous-like MADS-box AGL62</fullName>
    </submittedName>
</protein>
<accession>A0A8S0TID3</accession>
<sequence>MEINGSFKKTTQGRRKIEIKKIENLSNRQVTFSKRRKGLFKKANELCILSGAEIAIIVQSFGKRVFAFGHPNVNSVIERFLNGNASSDSNYQALVENNFLNTLEYNRHYSHIWRELEVEKKRKKVIDESKRVDAGGDEFWWDAAIDFLELDELEVYMVALGELMKNVNMKANNLMLLQNSSSSGVGAPMTGLNPTIEPYSLDDMLLNQNHNQISNSYDYGNCVVPFGDFGQHG</sequence>
<dbReference type="GO" id="GO:0000981">
    <property type="term" value="F:DNA-binding transcription factor activity, RNA polymerase II-specific"/>
    <property type="evidence" value="ECO:0007669"/>
    <property type="project" value="TreeGrafter"/>
</dbReference>
<dbReference type="InterPro" id="IPR033896">
    <property type="entry name" value="MEF2-like_N"/>
</dbReference>
<gene>
    <name evidence="7" type="ORF">OLEA9_A119627</name>
</gene>
<evidence type="ECO:0000256" key="3">
    <source>
        <dbReference type="ARBA" id="ARBA00023125"/>
    </source>
</evidence>
<evidence type="ECO:0000313" key="7">
    <source>
        <dbReference type="EMBL" id="CAA3005306.1"/>
    </source>
</evidence>
<dbReference type="PANTHER" id="PTHR11945:SF723">
    <property type="entry name" value="AGAMOUS-LIKE MADS-BOX PROTEIN AGL62"/>
    <property type="match status" value="1"/>
</dbReference>
<organism evidence="7 8">
    <name type="scientific">Olea europaea subsp. europaea</name>
    <dbReference type="NCBI Taxonomy" id="158383"/>
    <lineage>
        <taxon>Eukaryota</taxon>
        <taxon>Viridiplantae</taxon>
        <taxon>Streptophyta</taxon>
        <taxon>Embryophyta</taxon>
        <taxon>Tracheophyta</taxon>
        <taxon>Spermatophyta</taxon>
        <taxon>Magnoliopsida</taxon>
        <taxon>eudicotyledons</taxon>
        <taxon>Gunneridae</taxon>
        <taxon>Pentapetalae</taxon>
        <taxon>asterids</taxon>
        <taxon>lamiids</taxon>
        <taxon>Lamiales</taxon>
        <taxon>Oleaceae</taxon>
        <taxon>Oleeae</taxon>
        <taxon>Olea</taxon>
    </lineage>
</organism>
<dbReference type="EMBL" id="CACTIH010007244">
    <property type="protein sequence ID" value="CAA3005306.1"/>
    <property type="molecule type" value="Genomic_DNA"/>
</dbReference>
<dbReference type="InterPro" id="IPR036879">
    <property type="entry name" value="TF_MADSbox_sf"/>
</dbReference>
<dbReference type="Gramene" id="OE9A119627T1">
    <property type="protein sequence ID" value="OE9A119627C1"/>
    <property type="gene ID" value="OE9A119627"/>
</dbReference>
<dbReference type="PANTHER" id="PTHR11945">
    <property type="entry name" value="MADS BOX PROTEIN"/>
    <property type="match status" value="1"/>
</dbReference>
<evidence type="ECO:0000256" key="1">
    <source>
        <dbReference type="ARBA" id="ARBA00004123"/>
    </source>
</evidence>
<dbReference type="SMART" id="SM00432">
    <property type="entry name" value="MADS"/>
    <property type="match status" value="1"/>
</dbReference>
<proteinExistence type="predicted"/>
<dbReference type="Pfam" id="PF00319">
    <property type="entry name" value="SRF-TF"/>
    <property type="match status" value="1"/>
</dbReference>
<dbReference type="AlphaFoldDB" id="A0A8S0TID3"/>
<reference evidence="7 8" key="1">
    <citation type="submission" date="2019-12" db="EMBL/GenBank/DDBJ databases">
        <authorList>
            <person name="Alioto T."/>
            <person name="Alioto T."/>
            <person name="Gomez Garrido J."/>
        </authorList>
    </citation>
    <scope>NUCLEOTIDE SEQUENCE [LARGE SCALE GENOMIC DNA]</scope>
</reference>
<evidence type="ECO:0000256" key="4">
    <source>
        <dbReference type="ARBA" id="ARBA00023163"/>
    </source>
</evidence>
<dbReference type="GO" id="GO:0045944">
    <property type="term" value="P:positive regulation of transcription by RNA polymerase II"/>
    <property type="evidence" value="ECO:0007669"/>
    <property type="project" value="InterPro"/>
</dbReference>
<dbReference type="Gene3D" id="3.40.1810.10">
    <property type="entry name" value="Transcription factor, MADS-box"/>
    <property type="match status" value="1"/>
</dbReference>
<comment type="subcellular location">
    <subcellularLocation>
        <location evidence="1">Nucleus</location>
    </subcellularLocation>
</comment>
<evidence type="ECO:0000256" key="5">
    <source>
        <dbReference type="ARBA" id="ARBA00023242"/>
    </source>
</evidence>
<dbReference type="CDD" id="cd00265">
    <property type="entry name" value="MADS_MEF2_like"/>
    <property type="match status" value="1"/>
</dbReference>
<dbReference type="PROSITE" id="PS50066">
    <property type="entry name" value="MADS_BOX_2"/>
    <property type="match status" value="1"/>
</dbReference>
<keyword evidence="3" id="KW-0238">DNA-binding</keyword>
<evidence type="ECO:0000259" key="6">
    <source>
        <dbReference type="PROSITE" id="PS50066"/>
    </source>
</evidence>
<evidence type="ECO:0000256" key="2">
    <source>
        <dbReference type="ARBA" id="ARBA00023015"/>
    </source>
</evidence>
<keyword evidence="5" id="KW-0539">Nucleus</keyword>